<evidence type="ECO:0000256" key="11">
    <source>
        <dbReference type="ARBA" id="ARBA00023136"/>
    </source>
</evidence>
<evidence type="ECO:0000256" key="9">
    <source>
        <dbReference type="ARBA" id="ARBA00023065"/>
    </source>
</evidence>
<evidence type="ECO:0000256" key="6">
    <source>
        <dbReference type="ARBA" id="ARBA00022692"/>
    </source>
</evidence>
<dbReference type="InterPro" id="IPR012910">
    <property type="entry name" value="Plug_dom"/>
</dbReference>
<comment type="subcellular location">
    <subcellularLocation>
        <location evidence="1 14">Cell outer membrane</location>
        <topology evidence="1 14">Multi-pass membrane protein</topology>
    </subcellularLocation>
</comment>
<evidence type="ECO:0000256" key="4">
    <source>
        <dbReference type="ARBA" id="ARBA00022452"/>
    </source>
</evidence>
<dbReference type="InterPro" id="IPR010105">
    <property type="entry name" value="TonB_sidphr_rcpt"/>
</dbReference>
<keyword evidence="8" id="KW-0408">Iron</keyword>
<evidence type="ECO:0000313" key="19">
    <source>
        <dbReference type="Proteomes" id="UP000277498"/>
    </source>
</evidence>
<dbReference type="CDD" id="cd01347">
    <property type="entry name" value="ligand_gated_channel"/>
    <property type="match status" value="1"/>
</dbReference>
<keyword evidence="13 14" id="KW-0998">Cell outer membrane</keyword>
<dbReference type="EMBL" id="UXAW01000081">
    <property type="protein sequence ID" value="VDC30676.1"/>
    <property type="molecule type" value="Genomic_DNA"/>
</dbReference>
<dbReference type="OrthoDB" id="9760333at2"/>
<sequence>MTPYEKRPAAVDQTARPLPTLGLLPVLAVSAVMAGEAGAQTVRTADEQDLGTILLQAGGEGGEAANSYKVTESDNDKATAPLLDTAKTVTVITSKQIKERGATSLTEILRTTPGVTLGTGEGGSPAGDKPLIRGFDAQFDIMVDGMRTGARTSYEAFNLETVEVAKGPDSTYAGRGSAGGSINLNTKAPVEGEFDEASLSFGTGSFKRATLDSNRSFGDLGLRLNLMVQDADDLGGRKGVTSERYGIAPSLSYQIGENSKVTAGLYYLKDNDMVDYGVPFTGANTDPAWRRGSGTIDDPYLPMDVPTDWFYGIHSRDFREVESASGYLRFEHDFSDNLRWTSVLRKNRDTNVYVVTKPNANLAGVAGTRLESRNANKLTETLSFNSQLSGSANWLGVDHSFVVGVDISREKTSSGAVTITNPDGSAIVTGGIPVVGWGDAPNPWVNYPVLVTVGPYNQFSTTKTRAVYAVDTISFSSQWEATIGLRYDDFRVSFDETTPARLDNNSYMLNGSAALNYKPAENGSVYLAFSTSSNPSSEGAGLGGNPSAATVNLDPERSKSYELGTKWSLFQDRLLLTGALFMTEKDNMRVTTSPGVTELVGNTTVKGVELSAAGQINDQWGIVAGYVYTDAELKDDGPTATNDGNMIAGVPKHSFSLWSTWDLANGVTLGGGATYMSKRYVNAANTAAVPAAWRVDLMASYALNDATSLRLNVNNVFDEQLYGGSWNGQFVNVEPGRNFTLSLNHSF</sequence>
<keyword evidence="11 14" id="KW-0472">Membrane</keyword>
<evidence type="ECO:0000256" key="1">
    <source>
        <dbReference type="ARBA" id="ARBA00004571"/>
    </source>
</evidence>
<dbReference type="InterPro" id="IPR036942">
    <property type="entry name" value="Beta-barrel_TonB_sf"/>
</dbReference>
<gene>
    <name evidence="18" type="primary">bfrD</name>
    <name evidence="18" type="ORF">XINFAN_02634</name>
</gene>
<dbReference type="Gene3D" id="2.170.130.10">
    <property type="entry name" value="TonB-dependent receptor, plug domain"/>
    <property type="match status" value="1"/>
</dbReference>
<evidence type="ECO:0000259" key="16">
    <source>
        <dbReference type="Pfam" id="PF00593"/>
    </source>
</evidence>
<dbReference type="PANTHER" id="PTHR32552:SF89">
    <property type="entry name" value="CATECHOLATE SIDEROPHORE RECEPTOR FIU"/>
    <property type="match status" value="1"/>
</dbReference>
<dbReference type="GO" id="GO:0015344">
    <property type="term" value="F:siderophore uptake transmembrane transporter activity"/>
    <property type="evidence" value="ECO:0007669"/>
    <property type="project" value="TreeGrafter"/>
</dbReference>
<comment type="similarity">
    <text evidence="2 14 15">Belongs to the TonB-dependent receptor family.</text>
</comment>
<evidence type="ECO:0000256" key="10">
    <source>
        <dbReference type="ARBA" id="ARBA00023077"/>
    </source>
</evidence>
<dbReference type="InterPro" id="IPR037066">
    <property type="entry name" value="Plug_dom_sf"/>
</dbReference>
<dbReference type="Pfam" id="PF07715">
    <property type="entry name" value="Plug"/>
    <property type="match status" value="1"/>
</dbReference>
<dbReference type="Proteomes" id="UP000277498">
    <property type="component" value="Unassembled WGS sequence"/>
</dbReference>
<evidence type="ECO:0000256" key="14">
    <source>
        <dbReference type="PROSITE-ProRule" id="PRU01360"/>
    </source>
</evidence>
<dbReference type="Pfam" id="PF00593">
    <property type="entry name" value="TonB_dep_Rec_b-barrel"/>
    <property type="match status" value="1"/>
</dbReference>
<dbReference type="AlphaFoldDB" id="A0A3P5XPG9"/>
<evidence type="ECO:0000256" key="8">
    <source>
        <dbReference type="ARBA" id="ARBA00023004"/>
    </source>
</evidence>
<dbReference type="GO" id="GO:0038023">
    <property type="term" value="F:signaling receptor activity"/>
    <property type="evidence" value="ECO:0007669"/>
    <property type="project" value="InterPro"/>
</dbReference>
<dbReference type="PANTHER" id="PTHR32552">
    <property type="entry name" value="FERRICHROME IRON RECEPTOR-RELATED"/>
    <property type="match status" value="1"/>
</dbReference>
<dbReference type="SUPFAM" id="SSF56935">
    <property type="entry name" value="Porins"/>
    <property type="match status" value="1"/>
</dbReference>
<dbReference type="Gene3D" id="2.40.170.20">
    <property type="entry name" value="TonB-dependent receptor, beta-barrel domain"/>
    <property type="match status" value="1"/>
</dbReference>
<dbReference type="PROSITE" id="PS52016">
    <property type="entry name" value="TONB_DEPENDENT_REC_3"/>
    <property type="match status" value="1"/>
</dbReference>
<keyword evidence="12 18" id="KW-0675">Receptor</keyword>
<evidence type="ECO:0000256" key="12">
    <source>
        <dbReference type="ARBA" id="ARBA00023170"/>
    </source>
</evidence>
<keyword evidence="7" id="KW-0732">Signal</keyword>
<keyword evidence="5" id="KW-0410">Iron transport</keyword>
<name>A0A3P5XPG9_9RHOB</name>
<protein>
    <submittedName>
        <fullName evidence="18">Putative TonB-dependent receptor BfrD</fullName>
    </submittedName>
</protein>
<proteinExistence type="inferred from homology"/>
<feature type="domain" description="TonB-dependent receptor plug" evidence="17">
    <location>
        <begin position="82"/>
        <end position="180"/>
    </location>
</feature>
<evidence type="ECO:0000313" key="18">
    <source>
        <dbReference type="EMBL" id="VDC30676.1"/>
    </source>
</evidence>
<evidence type="ECO:0000256" key="5">
    <source>
        <dbReference type="ARBA" id="ARBA00022496"/>
    </source>
</evidence>
<feature type="domain" description="TonB-dependent receptor-like beta-barrel" evidence="16">
    <location>
        <begin position="257"/>
        <end position="716"/>
    </location>
</feature>
<dbReference type="FunFam" id="2.170.130.10:FF:000001">
    <property type="entry name" value="Catecholate siderophore TonB-dependent receptor"/>
    <property type="match status" value="1"/>
</dbReference>
<keyword evidence="19" id="KW-1185">Reference proteome</keyword>
<evidence type="ECO:0000256" key="2">
    <source>
        <dbReference type="ARBA" id="ARBA00009810"/>
    </source>
</evidence>
<dbReference type="GO" id="GO:0015891">
    <property type="term" value="P:siderophore transport"/>
    <property type="evidence" value="ECO:0007669"/>
    <property type="project" value="InterPro"/>
</dbReference>
<dbReference type="RefSeq" id="WP_160144618.1">
    <property type="nucleotide sequence ID" value="NZ_UXAW01000081.1"/>
</dbReference>
<keyword evidence="3 14" id="KW-0813">Transport</keyword>
<keyword evidence="6 14" id="KW-0812">Transmembrane</keyword>
<dbReference type="InterPro" id="IPR039426">
    <property type="entry name" value="TonB-dep_rcpt-like"/>
</dbReference>
<keyword evidence="10 15" id="KW-0798">TonB box</keyword>
<evidence type="ECO:0000256" key="13">
    <source>
        <dbReference type="ARBA" id="ARBA00023237"/>
    </source>
</evidence>
<dbReference type="NCBIfam" id="TIGR01783">
    <property type="entry name" value="TonB-siderophor"/>
    <property type="match status" value="1"/>
</dbReference>
<keyword evidence="9" id="KW-0406">Ion transport</keyword>
<evidence type="ECO:0000256" key="3">
    <source>
        <dbReference type="ARBA" id="ARBA00022448"/>
    </source>
</evidence>
<evidence type="ECO:0000259" key="17">
    <source>
        <dbReference type="Pfam" id="PF07715"/>
    </source>
</evidence>
<organism evidence="18 19">
    <name type="scientific">Pseudogemmobacter humi</name>
    <dbReference type="NCBI Taxonomy" id="2483812"/>
    <lineage>
        <taxon>Bacteria</taxon>
        <taxon>Pseudomonadati</taxon>
        <taxon>Pseudomonadota</taxon>
        <taxon>Alphaproteobacteria</taxon>
        <taxon>Rhodobacterales</taxon>
        <taxon>Paracoccaceae</taxon>
        <taxon>Pseudogemmobacter</taxon>
    </lineage>
</organism>
<dbReference type="InterPro" id="IPR000531">
    <property type="entry name" value="Beta-barrel_TonB"/>
</dbReference>
<reference evidence="18 19" key="1">
    <citation type="submission" date="2018-11" db="EMBL/GenBank/DDBJ databases">
        <authorList>
            <person name="Criscuolo A."/>
        </authorList>
    </citation>
    <scope>NUCLEOTIDE SEQUENCE [LARGE SCALE GENOMIC DNA]</scope>
    <source>
        <strain evidence="18">ACIP111625</strain>
    </source>
</reference>
<evidence type="ECO:0000256" key="15">
    <source>
        <dbReference type="RuleBase" id="RU003357"/>
    </source>
</evidence>
<evidence type="ECO:0000256" key="7">
    <source>
        <dbReference type="ARBA" id="ARBA00022729"/>
    </source>
</evidence>
<keyword evidence="4 14" id="KW-1134">Transmembrane beta strand</keyword>
<accession>A0A3P5XPG9</accession>
<dbReference type="GO" id="GO:0009279">
    <property type="term" value="C:cell outer membrane"/>
    <property type="evidence" value="ECO:0007669"/>
    <property type="project" value="UniProtKB-SubCell"/>
</dbReference>